<evidence type="ECO:0000313" key="1">
    <source>
        <dbReference type="EMBL" id="AIM63313.1"/>
    </source>
</evidence>
<protein>
    <submittedName>
        <fullName evidence="1">Uncharacterized protein</fullName>
    </submittedName>
</protein>
<dbReference type="STRING" id="759620.WS105_1058"/>
<dbReference type="AlphaFoldDB" id="A0A088GKJ2"/>
<name>A0A088GKJ2_9LACO</name>
<dbReference type="EMBL" id="CP009223">
    <property type="protein sequence ID" value="AIM63313.1"/>
    <property type="molecule type" value="Genomic_DNA"/>
</dbReference>
<evidence type="ECO:0000313" key="2">
    <source>
        <dbReference type="Proteomes" id="UP000029079"/>
    </source>
</evidence>
<accession>A0A088GKJ2</accession>
<dbReference type="KEGG" id="wci:WS105_1058"/>
<proteinExistence type="predicted"/>
<gene>
    <name evidence="1" type="ORF">WS74_1062</name>
</gene>
<dbReference type="KEGG" id="wct:WS74_1062"/>
<keyword evidence="2" id="KW-1185">Reference proteome</keyword>
<dbReference type="Proteomes" id="UP000029079">
    <property type="component" value="Chromosome"/>
</dbReference>
<sequence length="33" mass="3970">MQETQMKTFLDVLNLLKRYDIYVTWEIDCGTSN</sequence>
<organism evidence="1 2">
    <name type="scientific">Weissella ceti</name>
    <dbReference type="NCBI Taxonomy" id="759620"/>
    <lineage>
        <taxon>Bacteria</taxon>
        <taxon>Bacillati</taxon>
        <taxon>Bacillota</taxon>
        <taxon>Bacilli</taxon>
        <taxon>Lactobacillales</taxon>
        <taxon>Lactobacillaceae</taxon>
        <taxon>Weissella</taxon>
    </lineage>
</organism>
<reference evidence="2" key="2">
    <citation type="submission" date="2014-08" db="EMBL/GenBank/DDBJ databases">
        <title>Complete genome of Weissella ceti strain WS74 isolated from diseased rainbow trout in Brazil.</title>
        <authorList>
            <person name="Figueiredo H.C.P."/>
            <person name="Leal C.A.G."/>
            <person name="Pereira F.L."/>
            <person name="Soares S.C."/>
            <person name="Dorella F.A."/>
            <person name="Carvalho A.F."/>
            <person name="Azevedo V.A.C."/>
        </authorList>
    </citation>
    <scope>NUCLEOTIDE SEQUENCE [LARGE SCALE GENOMIC DNA]</scope>
    <source>
        <strain evidence="2">WS74</strain>
    </source>
</reference>
<reference evidence="1 2" key="1">
    <citation type="journal article" date="2014" name="Genome Announc.">
        <title>Complete Genome Sequences of Fish Pathogenic Weissella ceti Strains WS74 and WS105.</title>
        <authorList>
            <person name="Figueiredo H.C."/>
            <person name="Leal C.A."/>
            <person name="Dorella F.A."/>
            <person name="Carvalho A.F."/>
            <person name="Soares S.C."/>
            <person name="Pereira F.L."/>
            <person name="Azevedo V.A."/>
        </authorList>
    </citation>
    <scope>NUCLEOTIDE SEQUENCE [LARGE SCALE GENOMIC DNA]</scope>
    <source>
        <strain evidence="1 2">WS74</strain>
    </source>
</reference>